<evidence type="ECO:0000256" key="6">
    <source>
        <dbReference type="SAM" id="MobiDB-lite"/>
    </source>
</evidence>
<evidence type="ECO:0000256" key="2">
    <source>
        <dbReference type="ARBA" id="ARBA00023015"/>
    </source>
</evidence>
<protein>
    <recommendedName>
        <fullName evidence="7">Zn(2)-C6 fungal-type domain-containing protein</fullName>
    </recommendedName>
</protein>
<evidence type="ECO:0000313" key="8">
    <source>
        <dbReference type="EMBL" id="KIW68841.1"/>
    </source>
</evidence>
<dbReference type="GO" id="GO:0000981">
    <property type="term" value="F:DNA-binding transcription factor activity, RNA polymerase II-specific"/>
    <property type="evidence" value="ECO:0007669"/>
    <property type="project" value="InterPro"/>
</dbReference>
<dbReference type="GO" id="GO:0045944">
    <property type="term" value="P:positive regulation of transcription by RNA polymerase II"/>
    <property type="evidence" value="ECO:0007669"/>
    <property type="project" value="TreeGrafter"/>
</dbReference>
<evidence type="ECO:0000256" key="5">
    <source>
        <dbReference type="ARBA" id="ARBA00023242"/>
    </source>
</evidence>
<reference evidence="8 9" key="1">
    <citation type="submission" date="2015-01" db="EMBL/GenBank/DDBJ databases">
        <title>The Genome Sequence of Capronia semiimmersa CBS27337.</title>
        <authorList>
            <consortium name="The Broad Institute Genomics Platform"/>
            <person name="Cuomo C."/>
            <person name="de Hoog S."/>
            <person name="Gorbushina A."/>
            <person name="Stielow B."/>
            <person name="Teixiera M."/>
            <person name="Abouelleil A."/>
            <person name="Chapman S.B."/>
            <person name="Priest M."/>
            <person name="Young S.K."/>
            <person name="Wortman J."/>
            <person name="Nusbaum C."/>
            <person name="Birren B."/>
        </authorList>
    </citation>
    <scope>NUCLEOTIDE SEQUENCE [LARGE SCALE GENOMIC DNA]</scope>
    <source>
        <strain evidence="8 9">CBS 27337</strain>
    </source>
</reference>
<name>A0A0D2CUJ1_9EURO</name>
<dbReference type="GO" id="GO:0008270">
    <property type="term" value="F:zinc ion binding"/>
    <property type="evidence" value="ECO:0007669"/>
    <property type="project" value="InterPro"/>
</dbReference>
<dbReference type="Pfam" id="PF11951">
    <property type="entry name" value="Fungal_trans_2"/>
    <property type="match status" value="1"/>
</dbReference>
<dbReference type="GO" id="GO:0000976">
    <property type="term" value="F:transcription cis-regulatory region binding"/>
    <property type="evidence" value="ECO:0007669"/>
    <property type="project" value="TreeGrafter"/>
</dbReference>
<keyword evidence="2" id="KW-0805">Transcription regulation</keyword>
<dbReference type="PROSITE" id="PS50048">
    <property type="entry name" value="ZN2_CY6_FUNGAL_2"/>
    <property type="match status" value="1"/>
</dbReference>
<dbReference type="HOGENOM" id="CLU_014597_0_0_1"/>
<dbReference type="InterPro" id="IPR001138">
    <property type="entry name" value="Zn2Cys6_DnaBD"/>
</dbReference>
<dbReference type="EMBL" id="KN846958">
    <property type="protein sequence ID" value="KIW68841.1"/>
    <property type="molecule type" value="Genomic_DNA"/>
</dbReference>
<feature type="domain" description="Zn(2)-C6 fungal-type" evidence="7">
    <location>
        <begin position="12"/>
        <end position="40"/>
    </location>
</feature>
<organism evidence="8 9">
    <name type="scientific">Phialophora macrospora</name>
    <dbReference type="NCBI Taxonomy" id="1851006"/>
    <lineage>
        <taxon>Eukaryota</taxon>
        <taxon>Fungi</taxon>
        <taxon>Dikarya</taxon>
        <taxon>Ascomycota</taxon>
        <taxon>Pezizomycotina</taxon>
        <taxon>Eurotiomycetes</taxon>
        <taxon>Chaetothyriomycetidae</taxon>
        <taxon>Chaetothyriales</taxon>
        <taxon>Herpotrichiellaceae</taxon>
        <taxon>Phialophora</taxon>
    </lineage>
</organism>
<dbReference type="SUPFAM" id="SSF57701">
    <property type="entry name" value="Zn2/Cys6 DNA-binding domain"/>
    <property type="match status" value="1"/>
</dbReference>
<keyword evidence="4" id="KW-0804">Transcription</keyword>
<feature type="region of interest" description="Disordered" evidence="6">
    <location>
        <begin position="178"/>
        <end position="201"/>
    </location>
</feature>
<gene>
    <name evidence="8" type="ORF">PV04_04761</name>
</gene>
<dbReference type="PANTHER" id="PTHR37534:SF11">
    <property type="entry name" value="ZN(II)2CYS6 TRANSCRIPTION FACTOR (EUROFUNG)"/>
    <property type="match status" value="1"/>
</dbReference>
<dbReference type="CDD" id="cd00067">
    <property type="entry name" value="GAL4"/>
    <property type="match status" value="1"/>
</dbReference>
<accession>A0A0D2CUJ1</accession>
<evidence type="ECO:0000256" key="3">
    <source>
        <dbReference type="ARBA" id="ARBA00023125"/>
    </source>
</evidence>
<dbReference type="SMART" id="SM00066">
    <property type="entry name" value="GAL4"/>
    <property type="match status" value="1"/>
</dbReference>
<dbReference type="Gene3D" id="4.10.240.10">
    <property type="entry name" value="Zn(2)-C6 fungal-type DNA-binding domain"/>
    <property type="match status" value="1"/>
</dbReference>
<dbReference type="InterPro" id="IPR021858">
    <property type="entry name" value="Fun_TF"/>
</dbReference>
<dbReference type="Pfam" id="PF00172">
    <property type="entry name" value="Zn_clus"/>
    <property type="match status" value="1"/>
</dbReference>
<dbReference type="CDD" id="cd12148">
    <property type="entry name" value="fungal_TF_MHR"/>
    <property type="match status" value="1"/>
</dbReference>
<evidence type="ECO:0000313" key="9">
    <source>
        <dbReference type="Proteomes" id="UP000054266"/>
    </source>
</evidence>
<sequence>MMRGGIRRARTGCARCKERKLKCDETKPRCIRCQKRNTICPGFGQSTSVADSKPIAQAETPTLEDGFATATTQSEGGCDKTELGLSSLKMMAPIHDLGCFGENDIFNFDTPAATSLLDLSWSGVVDPDLNDITPNSFETDTTSVASTGASLLSIHDNSSRLLSDGRLSRYFPVQLSRKSADPTSQDQDQDQDQTNSPGSLSRVMHDYSTLLVEYYFKDVAGIFSCYDSHLNPFRSTVSKVWQTSDPVFYALQSMAAACLSDVVPSLHAVGAKLRHAAMTCIDTDIRDSKVGAGSLLALIMLGLSASWHDPNDLGREQFRHARTIMGALNTGQAPTFLELNNKRNLRFFEEAMIYWEMLLSYVSDDMSVALPPTQGPGLEFDSVRELSFPHPWTGIAREAQVLVFEVGRLVRRERQRIKKRPLFTSLADIDKSYKVINTAEGLALRLRELRLPSEQAIVSPGDSQTPVQHLLTVAELYRLTGLLQLHRVFPDLLSDYGDGDTQLEFDDTGQISADSINRRLTASAVEIVNLLRTIPIESATKCVQPFFFVAVASELRILPAEPFGKVSKAGGPMATGPSAVQVLEARKFVISRLSTFEHVLPAKPVRQMIQIVTLTWEYIDKGMADVYWMDVMTEKGWETTMG</sequence>
<dbReference type="GO" id="GO:0005634">
    <property type="term" value="C:nucleus"/>
    <property type="evidence" value="ECO:0007669"/>
    <property type="project" value="UniProtKB-SubCell"/>
</dbReference>
<evidence type="ECO:0000256" key="1">
    <source>
        <dbReference type="ARBA" id="ARBA00004123"/>
    </source>
</evidence>
<dbReference type="AlphaFoldDB" id="A0A0D2CUJ1"/>
<dbReference type="PROSITE" id="PS00463">
    <property type="entry name" value="ZN2_CY6_FUNGAL_1"/>
    <property type="match status" value="1"/>
</dbReference>
<keyword evidence="5" id="KW-0539">Nucleus</keyword>
<keyword evidence="3" id="KW-0238">DNA-binding</keyword>
<dbReference type="STRING" id="5601.A0A0D2CUJ1"/>
<evidence type="ECO:0000256" key="4">
    <source>
        <dbReference type="ARBA" id="ARBA00023163"/>
    </source>
</evidence>
<keyword evidence="9" id="KW-1185">Reference proteome</keyword>
<evidence type="ECO:0000259" key="7">
    <source>
        <dbReference type="PROSITE" id="PS50048"/>
    </source>
</evidence>
<proteinExistence type="predicted"/>
<dbReference type="InterPro" id="IPR036864">
    <property type="entry name" value="Zn2-C6_fun-type_DNA-bd_sf"/>
</dbReference>
<dbReference type="PANTHER" id="PTHR37534">
    <property type="entry name" value="TRANSCRIPTIONAL ACTIVATOR PROTEIN UGA3"/>
    <property type="match status" value="1"/>
</dbReference>
<dbReference type="Proteomes" id="UP000054266">
    <property type="component" value="Unassembled WGS sequence"/>
</dbReference>
<comment type="subcellular location">
    <subcellularLocation>
        <location evidence="1">Nucleus</location>
    </subcellularLocation>
</comment>